<dbReference type="NCBIfam" id="TIGR01470">
    <property type="entry name" value="cysG_Nterm"/>
    <property type="match status" value="1"/>
</dbReference>
<gene>
    <name evidence="8" type="ORF">EDM21_13385</name>
</gene>
<dbReference type="Gene3D" id="3.40.50.720">
    <property type="entry name" value="NAD(P)-binding Rossmann-like Domain"/>
    <property type="match status" value="1"/>
</dbReference>
<dbReference type="Gene3D" id="1.10.8.610">
    <property type="entry name" value="SirC, precorrin-2 dehydrogenase, C-terminal helical domain-like"/>
    <property type="match status" value="1"/>
</dbReference>
<dbReference type="PANTHER" id="PTHR35330:SF1">
    <property type="entry name" value="SIROHEME BIOSYNTHESIS PROTEIN MET8"/>
    <property type="match status" value="1"/>
</dbReference>
<evidence type="ECO:0000256" key="6">
    <source>
        <dbReference type="ARBA" id="ARBA00047561"/>
    </source>
</evidence>
<dbReference type="AlphaFoldDB" id="A0A7X3FIX0"/>
<evidence type="ECO:0000256" key="3">
    <source>
        <dbReference type="ARBA" id="ARBA00023002"/>
    </source>
</evidence>
<keyword evidence="5" id="KW-0627">Porphyrin biosynthesis</keyword>
<dbReference type="InterPro" id="IPR006367">
    <property type="entry name" value="Sirohaem_synthase_N"/>
</dbReference>
<dbReference type="GO" id="GO:0004325">
    <property type="term" value="F:ferrochelatase activity"/>
    <property type="evidence" value="ECO:0007669"/>
    <property type="project" value="InterPro"/>
</dbReference>
<organism evidence="8 9">
    <name type="scientific">Paenibacillus lutrae</name>
    <dbReference type="NCBI Taxonomy" id="2078573"/>
    <lineage>
        <taxon>Bacteria</taxon>
        <taxon>Bacillati</taxon>
        <taxon>Bacillota</taxon>
        <taxon>Bacilli</taxon>
        <taxon>Bacillales</taxon>
        <taxon>Paenibacillaceae</taxon>
        <taxon>Paenibacillus</taxon>
    </lineage>
</organism>
<dbReference type="PROSITE" id="PS50175">
    <property type="entry name" value="ASP_PROT_RETROV"/>
    <property type="match status" value="1"/>
</dbReference>
<dbReference type="InterPro" id="IPR036291">
    <property type="entry name" value="NAD(P)-bd_dom_sf"/>
</dbReference>
<keyword evidence="3" id="KW-0560">Oxidoreductase</keyword>
<evidence type="ECO:0000256" key="5">
    <source>
        <dbReference type="ARBA" id="ARBA00023244"/>
    </source>
</evidence>
<dbReference type="InterPro" id="IPR028161">
    <property type="entry name" value="Met8-like"/>
</dbReference>
<evidence type="ECO:0000256" key="1">
    <source>
        <dbReference type="ARBA" id="ARBA00005010"/>
    </source>
</evidence>
<dbReference type="SUPFAM" id="SSF51735">
    <property type="entry name" value="NAD(P)-binding Rossmann-fold domains"/>
    <property type="match status" value="1"/>
</dbReference>
<dbReference type="GO" id="GO:0006508">
    <property type="term" value="P:proteolysis"/>
    <property type="evidence" value="ECO:0007669"/>
    <property type="project" value="InterPro"/>
</dbReference>
<dbReference type="Pfam" id="PF13241">
    <property type="entry name" value="NAD_binding_7"/>
    <property type="match status" value="1"/>
</dbReference>
<dbReference type="EC" id="1.3.1.76" evidence="2"/>
<sequence length="263" mass="28937">MNREYAAMLKLTGRPCLVVGGGTVAERKIAALLEAGADVTVISPSVTPAIRSWAETGGLSWLSFHYGTPEIIKNYELEGSEKDPVNKGGTVFPDLSPYVILFAATNNREVNDLLRREADKLGKFVNVADQPDTGNMTVPAVVHRGKLTLTVSTSGASPALAAEIRRELESAYGPEYVPYMDFLSELRETMRERIPDTKKRQELLRRVPAWNVPERIQAGDFESWRKEIMHMLQETSSPEEFTAAYVSIGSSFGKDSNPSGNDG</sequence>
<evidence type="ECO:0000259" key="7">
    <source>
        <dbReference type="PROSITE" id="PS50175"/>
    </source>
</evidence>
<dbReference type="InterPro" id="IPR042518">
    <property type="entry name" value="SirC_C"/>
</dbReference>
<accession>A0A7X3FIX0</accession>
<reference evidence="8 9" key="1">
    <citation type="journal article" date="2019" name="Microorganisms">
        <title>Paenibacillus lutrae sp. nov., A Chitinolytic Species Isolated from A River Otter in Castril Natural Park, Granada, Spain.</title>
        <authorList>
            <person name="Rodriguez M."/>
            <person name="Reina J.C."/>
            <person name="Bejar V."/>
            <person name="Llamas I."/>
        </authorList>
    </citation>
    <scope>NUCLEOTIDE SEQUENCE [LARGE SCALE GENOMIC DNA]</scope>
    <source>
        <strain evidence="8 9">N10</strain>
    </source>
</reference>
<dbReference type="GO" id="GO:0019354">
    <property type="term" value="P:siroheme biosynthetic process"/>
    <property type="evidence" value="ECO:0007669"/>
    <property type="project" value="UniProtKB-UniPathway"/>
</dbReference>
<dbReference type="InterPro" id="IPR028281">
    <property type="entry name" value="Sirohaem_synthase_central"/>
</dbReference>
<dbReference type="GO" id="GO:0004190">
    <property type="term" value="F:aspartic-type endopeptidase activity"/>
    <property type="evidence" value="ECO:0007669"/>
    <property type="project" value="InterPro"/>
</dbReference>
<evidence type="ECO:0000256" key="4">
    <source>
        <dbReference type="ARBA" id="ARBA00023027"/>
    </source>
</evidence>
<dbReference type="EMBL" id="RHLK01000007">
    <property type="protein sequence ID" value="MVP00506.1"/>
    <property type="molecule type" value="Genomic_DNA"/>
</dbReference>
<feature type="domain" description="Peptidase A2" evidence="7">
    <location>
        <begin position="29"/>
        <end position="53"/>
    </location>
</feature>
<name>A0A7X3FIX0_9BACL</name>
<comment type="caution">
    <text evidence="8">The sequence shown here is derived from an EMBL/GenBank/DDBJ whole genome shotgun (WGS) entry which is preliminary data.</text>
</comment>
<dbReference type="SUPFAM" id="SSF75615">
    <property type="entry name" value="Siroheme synthase middle domains-like"/>
    <property type="match status" value="1"/>
</dbReference>
<dbReference type="OrthoDB" id="9773765at2"/>
<proteinExistence type="predicted"/>
<keyword evidence="4" id="KW-0520">NAD</keyword>
<dbReference type="PANTHER" id="PTHR35330">
    <property type="entry name" value="SIROHEME BIOSYNTHESIS PROTEIN MET8"/>
    <property type="match status" value="1"/>
</dbReference>
<dbReference type="Proteomes" id="UP000490800">
    <property type="component" value="Unassembled WGS sequence"/>
</dbReference>
<evidence type="ECO:0000256" key="2">
    <source>
        <dbReference type="ARBA" id="ARBA00012400"/>
    </source>
</evidence>
<comment type="pathway">
    <text evidence="1">Porphyrin-containing compound metabolism; siroheme biosynthesis; sirohydrochlorin from precorrin-2: step 1/1.</text>
</comment>
<keyword evidence="9" id="KW-1185">Reference proteome</keyword>
<evidence type="ECO:0000313" key="9">
    <source>
        <dbReference type="Proteomes" id="UP000490800"/>
    </source>
</evidence>
<dbReference type="Pfam" id="PF14824">
    <property type="entry name" value="Sirohm_synth_M"/>
    <property type="match status" value="1"/>
</dbReference>
<dbReference type="GO" id="GO:0043115">
    <property type="term" value="F:precorrin-2 dehydrogenase activity"/>
    <property type="evidence" value="ECO:0007669"/>
    <property type="project" value="UniProtKB-EC"/>
</dbReference>
<protein>
    <recommendedName>
        <fullName evidence="2">precorrin-2 dehydrogenase</fullName>
        <ecNumber evidence="2">1.3.1.76</ecNumber>
    </recommendedName>
</protein>
<dbReference type="InterPro" id="IPR001995">
    <property type="entry name" value="Peptidase_A2_cat"/>
</dbReference>
<dbReference type="UniPathway" id="UPA00262">
    <property type="reaction ID" value="UER00222"/>
</dbReference>
<evidence type="ECO:0000313" key="8">
    <source>
        <dbReference type="EMBL" id="MVP00506.1"/>
    </source>
</evidence>
<dbReference type="RefSeq" id="WP_157336221.1">
    <property type="nucleotide sequence ID" value="NZ_RHLK01000007.1"/>
</dbReference>
<comment type="catalytic activity">
    <reaction evidence="6">
        <text>precorrin-2 + NAD(+) = sirohydrochlorin + NADH + 2 H(+)</text>
        <dbReference type="Rhea" id="RHEA:15613"/>
        <dbReference type="ChEBI" id="CHEBI:15378"/>
        <dbReference type="ChEBI" id="CHEBI:57540"/>
        <dbReference type="ChEBI" id="CHEBI:57945"/>
        <dbReference type="ChEBI" id="CHEBI:58351"/>
        <dbReference type="ChEBI" id="CHEBI:58827"/>
        <dbReference type="EC" id="1.3.1.76"/>
    </reaction>
</comment>